<dbReference type="SUPFAM" id="SSF53474">
    <property type="entry name" value="alpha/beta-Hydrolases"/>
    <property type="match status" value="1"/>
</dbReference>
<dbReference type="PANTHER" id="PTHR11005">
    <property type="entry name" value="LYSOSOMAL ACID LIPASE-RELATED"/>
    <property type="match status" value="1"/>
</dbReference>
<evidence type="ECO:0000313" key="3">
    <source>
        <dbReference type="EnsemblMetazoa" id="KAF7494192.1"/>
    </source>
</evidence>
<dbReference type="EMBL" id="WVUK01000054">
    <property type="protein sequence ID" value="KAF7494192.1"/>
    <property type="molecule type" value="Genomic_DNA"/>
</dbReference>
<dbReference type="Gene3D" id="3.40.50.1820">
    <property type="entry name" value="alpha/beta hydrolase"/>
    <property type="match status" value="1"/>
</dbReference>
<evidence type="ECO:0000313" key="4">
    <source>
        <dbReference type="Proteomes" id="UP000070412"/>
    </source>
</evidence>
<dbReference type="InterPro" id="IPR029058">
    <property type="entry name" value="AB_hydrolase_fold"/>
</dbReference>
<keyword evidence="4" id="KW-1185">Reference proteome</keyword>
<dbReference type="InterPro" id="IPR006693">
    <property type="entry name" value="AB_hydrolase_lipase"/>
</dbReference>
<gene>
    <name evidence="2" type="ORF">SSS_4841</name>
</gene>
<dbReference type="Proteomes" id="UP000070412">
    <property type="component" value="Unassembled WGS sequence"/>
</dbReference>
<dbReference type="GO" id="GO:0006629">
    <property type="term" value="P:lipid metabolic process"/>
    <property type="evidence" value="ECO:0007669"/>
    <property type="project" value="InterPro"/>
</dbReference>
<dbReference type="EnsemblMetazoa" id="SSS_4841s_mrna">
    <property type="protein sequence ID" value="KAF7494192.1"/>
    <property type="gene ID" value="SSS_4841"/>
</dbReference>
<proteinExistence type="predicted"/>
<feature type="domain" description="Partial AB-hydrolase lipase" evidence="1">
    <location>
        <begin position="66"/>
        <end position="121"/>
    </location>
</feature>
<dbReference type="GO" id="GO:0016787">
    <property type="term" value="F:hydrolase activity"/>
    <property type="evidence" value="ECO:0007669"/>
    <property type="project" value="UniProtKB-KW"/>
</dbReference>
<protein>
    <submittedName>
        <fullName evidence="2">Lysosomal acid lipase/cholesteryl ester hydrolase</fullName>
    </submittedName>
</protein>
<keyword evidence="2" id="KW-0378">Hydrolase</keyword>
<reference evidence="2" key="2">
    <citation type="submission" date="2020-01" db="EMBL/GenBank/DDBJ databases">
        <authorList>
            <person name="Korhonen P.K.K."/>
            <person name="Guangxu M.G."/>
            <person name="Wang T.W."/>
            <person name="Stroehlein A.J.S."/>
            <person name="Young N.D."/>
            <person name="Ang C.-S.A."/>
            <person name="Fernando D.W.F."/>
            <person name="Lu H.L."/>
            <person name="Taylor S.T."/>
            <person name="Ehtesham M.E.M."/>
            <person name="Najaraj S.H.N."/>
            <person name="Harsha G.H.G."/>
            <person name="Madugundu A.M."/>
            <person name="Renuse S.R."/>
            <person name="Holt D.H."/>
            <person name="Pandey A.P."/>
            <person name="Papenfuss A.P."/>
            <person name="Gasser R.B.G."/>
            <person name="Fischer K.F."/>
        </authorList>
    </citation>
    <scope>NUCLEOTIDE SEQUENCE</scope>
    <source>
        <strain evidence="2">SSS_KF_BRIS2020</strain>
    </source>
</reference>
<reference evidence="3" key="3">
    <citation type="submission" date="2022-06" db="UniProtKB">
        <authorList>
            <consortium name="EnsemblMetazoa"/>
        </authorList>
    </citation>
    <scope>IDENTIFICATION</scope>
</reference>
<evidence type="ECO:0000313" key="2">
    <source>
        <dbReference type="EMBL" id="KAF7494192.1"/>
    </source>
</evidence>
<accession>A0A834RCG7</accession>
<name>A0A834RCG7_SARSC</name>
<sequence>MDSTSPIFCAGKVCSLDDVNCDRAFNLSRGFCGRNRFLKQWITLERSELNANFRWIKINANNIDSIRMNGFEAKNHTVITADSYLIRIFQIINPKRQTSHNGYPIVLFTGLLQESHSFLENTDGWFNQTTGLYSEFENRFRNRLDIVCKPNRLPDRFGRNIAFTLAACGFDVWLANVRDDTRHSSHLYLNPQTDPLFWNITLDHYTIDSEAIIDYVLEQSKSETLGVFCFSVSCNSLHQLMAEHQRFNRLIRPLFQIAPFIFIHEIASLPLMINIGLEPIYRNLLQSTPNFDSILPWIANETDQNRFVRSIVLSGLFSLSGLNLRESVPERFYRKISHFPSIASLRVMAHIGQRFHTKELYKFDYGVEENLRIYGQQKPPIYDSNESRIQPWYCGMAQKTLSQIQPISND</sequence>
<dbReference type="AlphaFoldDB" id="A0A834RCG7"/>
<evidence type="ECO:0000259" key="1">
    <source>
        <dbReference type="Pfam" id="PF04083"/>
    </source>
</evidence>
<dbReference type="OrthoDB" id="9974421at2759"/>
<organism evidence="2">
    <name type="scientific">Sarcoptes scabiei</name>
    <name type="common">Itch mite</name>
    <name type="synonym">Acarus scabiei</name>
    <dbReference type="NCBI Taxonomy" id="52283"/>
    <lineage>
        <taxon>Eukaryota</taxon>
        <taxon>Metazoa</taxon>
        <taxon>Ecdysozoa</taxon>
        <taxon>Arthropoda</taxon>
        <taxon>Chelicerata</taxon>
        <taxon>Arachnida</taxon>
        <taxon>Acari</taxon>
        <taxon>Acariformes</taxon>
        <taxon>Sarcoptiformes</taxon>
        <taxon>Astigmata</taxon>
        <taxon>Psoroptidia</taxon>
        <taxon>Sarcoptoidea</taxon>
        <taxon>Sarcoptidae</taxon>
        <taxon>Sarcoptinae</taxon>
        <taxon>Sarcoptes</taxon>
    </lineage>
</organism>
<reference evidence="4" key="1">
    <citation type="journal article" date="2020" name="PLoS Negl. Trop. Dis.">
        <title>High-quality nuclear genome for Sarcoptes scabiei-A critical resource for a neglected parasite.</title>
        <authorList>
            <person name="Korhonen P.K."/>
            <person name="Gasser R.B."/>
            <person name="Ma G."/>
            <person name="Wang T."/>
            <person name="Stroehlein A.J."/>
            <person name="Young N.D."/>
            <person name="Ang C.S."/>
            <person name="Fernando D.D."/>
            <person name="Lu H.C."/>
            <person name="Taylor S."/>
            <person name="Reynolds S.L."/>
            <person name="Mofiz E."/>
            <person name="Najaraj S.H."/>
            <person name="Gowda H."/>
            <person name="Madugundu A."/>
            <person name="Renuse S."/>
            <person name="Holt D."/>
            <person name="Pandey A."/>
            <person name="Papenfuss A.T."/>
            <person name="Fischer K."/>
        </authorList>
    </citation>
    <scope>NUCLEOTIDE SEQUENCE [LARGE SCALE GENOMIC DNA]</scope>
</reference>
<dbReference type="Pfam" id="PF04083">
    <property type="entry name" value="Abhydro_lipase"/>
    <property type="match status" value="1"/>
</dbReference>